<name>A0A0R0M0K6_9MICR</name>
<organism evidence="1 2">
    <name type="scientific">Pseudoloma neurophilia</name>
    <dbReference type="NCBI Taxonomy" id="146866"/>
    <lineage>
        <taxon>Eukaryota</taxon>
        <taxon>Fungi</taxon>
        <taxon>Fungi incertae sedis</taxon>
        <taxon>Microsporidia</taxon>
        <taxon>Pseudoloma</taxon>
    </lineage>
</organism>
<gene>
    <name evidence="1" type="ORF">M153_3100041461</name>
</gene>
<keyword evidence="2" id="KW-1185">Reference proteome</keyword>
<reference evidence="1 2" key="1">
    <citation type="submission" date="2015-07" db="EMBL/GenBank/DDBJ databases">
        <title>The genome of Pseudoloma neurophilia, a relevant intracellular parasite of the zebrafish.</title>
        <authorList>
            <person name="Ndikumana S."/>
            <person name="Pelin A."/>
            <person name="Sanders J."/>
            <person name="Corradi N."/>
        </authorList>
    </citation>
    <scope>NUCLEOTIDE SEQUENCE [LARGE SCALE GENOMIC DNA]</scope>
    <source>
        <strain evidence="1 2">MK1</strain>
    </source>
</reference>
<accession>A0A0R0M0K6</accession>
<sequence length="56" mass="6900">MHFMMFKIKMLNMSMIEFKFLLVFCIFFLLYKLVTFSVRISEIFCSLFLILFINKK</sequence>
<comment type="caution">
    <text evidence="1">The sequence shown here is derived from an EMBL/GenBank/DDBJ whole genome shotgun (WGS) entry which is preliminary data.</text>
</comment>
<protein>
    <submittedName>
        <fullName evidence="1">Uncharacterized protein</fullName>
    </submittedName>
</protein>
<dbReference type="VEuPathDB" id="MicrosporidiaDB:M153_3100041461"/>
<dbReference type="Proteomes" id="UP000051530">
    <property type="component" value="Unassembled WGS sequence"/>
</dbReference>
<proteinExistence type="predicted"/>
<evidence type="ECO:0000313" key="2">
    <source>
        <dbReference type="Proteomes" id="UP000051530"/>
    </source>
</evidence>
<evidence type="ECO:0000313" key="1">
    <source>
        <dbReference type="EMBL" id="KRH95110.1"/>
    </source>
</evidence>
<dbReference type="EMBL" id="LGUB01000006">
    <property type="protein sequence ID" value="KRH95110.1"/>
    <property type="molecule type" value="Genomic_DNA"/>
</dbReference>
<dbReference type="AlphaFoldDB" id="A0A0R0M0K6"/>